<accession>A0ABN2V645</accession>
<comment type="similarity">
    <text evidence="2">Belongs to the SsgA family.</text>
</comment>
<evidence type="ECO:0008006" key="9">
    <source>
        <dbReference type="Google" id="ProtNLM"/>
    </source>
</evidence>
<dbReference type="RefSeq" id="WP_344669890.1">
    <property type="nucleotide sequence ID" value="NZ_BAAAQN010000053.1"/>
</dbReference>
<dbReference type="EMBL" id="BAAAQN010000053">
    <property type="protein sequence ID" value="GAA2051923.1"/>
    <property type="molecule type" value="Genomic_DNA"/>
</dbReference>
<dbReference type="Pfam" id="PF04686">
    <property type="entry name" value="SsgA"/>
    <property type="match status" value="1"/>
</dbReference>
<evidence type="ECO:0000256" key="1">
    <source>
        <dbReference type="ARBA" id="ARBA00004431"/>
    </source>
</evidence>
<protein>
    <recommendedName>
        <fullName evidence="9">Sporulation and cell division protein SsgA</fullName>
    </recommendedName>
</protein>
<evidence type="ECO:0000313" key="7">
    <source>
        <dbReference type="EMBL" id="GAA2051923.1"/>
    </source>
</evidence>
<organism evidence="7 8">
    <name type="scientific">Catenulispora yoronensis</name>
    <dbReference type="NCBI Taxonomy" id="450799"/>
    <lineage>
        <taxon>Bacteria</taxon>
        <taxon>Bacillati</taxon>
        <taxon>Actinomycetota</taxon>
        <taxon>Actinomycetes</taxon>
        <taxon>Catenulisporales</taxon>
        <taxon>Catenulisporaceae</taxon>
        <taxon>Catenulispora</taxon>
    </lineage>
</organism>
<keyword evidence="3" id="KW-0132">Cell division</keyword>
<gene>
    <name evidence="7" type="ORF">GCM10009839_68930</name>
</gene>
<dbReference type="Gene3D" id="2.30.31.20">
    <property type="entry name" value="Sporulation-specific cell division protein SsgB"/>
    <property type="match status" value="1"/>
</dbReference>
<evidence type="ECO:0000313" key="8">
    <source>
        <dbReference type="Proteomes" id="UP001500751"/>
    </source>
</evidence>
<keyword evidence="8" id="KW-1185">Reference proteome</keyword>
<reference evidence="8" key="1">
    <citation type="journal article" date="2019" name="Int. J. Syst. Evol. Microbiol.">
        <title>The Global Catalogue of Microorganisms (GCM) 10K type strain sequencing project: providing services to taxonomists for standard genome sequencing and annotation.</title>
        <authorList>
            <consortium name="The Broad Institute Genomics Platform"/>
            <consortium name="The Broad Institute Genome Sequencing Center for Infectious Disease"/>
            <person name="Wu L."/>
            <person name="Ma J."/>
        </authorList>
    </citation>
    <scope>NUCLEOTIDE SEQUENCE [LARGE SCALE GENOMIC DNA]</scope>
    <source>
        <strain evidence="8">JCM 16014</strain>
    </source>
</reference>
<sequence>MRAAVIERQVQMAHVQTARTGVPPVPVLADLHWAAAAPWSVRVGFRRDGEQVFWRFGLDLLAAGLVQPPPGVAEHGPMTVWTAGEQRERILLGHAQDVDGRPGRLEARTSDLAEFLADALRAMAIRTAAA</sequence>
<dbReference type="InterPro" id="IPR006776">
    <property type="entry name" value="SsgB"/>
</dbReference>
<comment type="subcellular location">
    <subcellularLocation>
        <location evidence="1">Cell septum</location>
    </subcellularLocation>
</comment>
<evidence type="ECO:0000256" key="5">
    <source>
        <dbReference type="ARBA" id="ARBA00023210"/>
    </source>
</evidence>
<proteinExistence type="inferred from homology"/>
<comment type="caution">
    <text evidence="7">The sequence shown here is derived from an EMBL/GenBank/DDBJ whole genome shotgun (WGS) entry which is preliminary data.</text>
</comment>
<evidence type="ECO:0000256" key="6">
    <source>
        <dbReference type="ARBA" id="ARBA00023306"/>
    </source>
</evidence>
<keyword evidence="6" id="KW-0131">Cell cycle</keyword>
<evidence type="ECO:0000256" key="2">
    <source>
        <dbReference type="ARBA" id="ARBA00009323"/>
    </source>
</evidence>
<dbReference type="Proteomes" id="UP001500751">
    <property type="component" value="Unassembled WGS sequence"/>
</dbReference>
<dbReference type="InterPro" id="IPR038658">
    <property type="entry name" value="SsgB_sf"/>
</dbReference>
<keyword evidence="4" id="KW-0749">Sporulation</keyword>
<keyword evidence="5" id="KW-0717">Septation</keyword>
<name>A0ABN2V645_9ACTN</name>
<evidence type="ECO:0000256" key="4">
    <source>
        <dbReference type="ARBA" id="ARBA00022969"/>
    </source>
</evidence>
<evidence type="ECO:0000256" key="3">
    <source>
        <dbReference type="ARBA" id="ARBA00022618"/>
    </source>
</evidence>